<proteinExistence type="predicted"/>
<reference evidence="1" key="2">
    <citation type="submission" date="2020-09" db="EMBL/GenBank/DDBJ databases">
        <authorList>
            <person name="Sun Q."/>
            <person name="Zhou Y."/>
        </authorList>
    </citation>
    <scope>NUCLEOTIDE SEQUENCE</scope>
    <source>
        <strain evidence="1">CGMCC 1.15958</strain>
    </source>
</reference>
<dbReference type="Proteomes" id="UP000609064">
    <property type="component" value="Unassembled WGS sequence"/>
</dbReference>
<organism evidence="1 2">
    <name type="scientific">Emticicia aquatilis</name>
    <dbReference type="NCBI Taxonomy" id="1537369"/>
    <lineage>
        <taxon>Bacteria</taxon>
        <taxon>Pseudomonadati</taxon>
        <taxon>Bacteroidota</taxon>
        <taxon>Cytophagia</taxon>
        <taxon>Cytophagales</taxon>
        <taxon>Leadbetterellaceae</taxon>
        <taxon>Emticicia</taxon>
    </lineage>
</organism>
<comment type="caution">
    <text evidence="1">The sequence shown here is derived from an EMBL/GenBank/DDBJ whole genome shotgun (WGS) entry which is preliminary data.</text>
</comment>
<evidence type="ECO:0000313" key="2">
    <source>
        <dbReference type="Proteomes" id="UP000609064"/>
    </source>
</evidence>
<reference evidence="1" key="1">
    <citation type="journal article" date="2014" name="Int. J. Syst. Evol. Microbiol.">
        <title>Complete genome sequence of Corynebacterium casei LMG S-19264T (=DSM 44701T), isolated from a smear-ripened cheese.</title>
        <authorList>
            <consortium name="US DOE Joint Genome Institute (JGI-PGF)"/>
            <person name="Walter F."/>
            <person name="Albersmeier A."/>
            <person name="Kalinowski J."/>
            <person name="Ruckert C."/>
        </authorList>
    </citation>
    <scope>NUCLEOTIDE SEQUENCE</scope>
    <source>
        <strain evidence="1">CGMCC 1.15958</strain>
    </source>
</reference>
<keyword evidence="2" id="KW-1185">Reference proteome</keyword>
<dbReference type="EMBL" id="BMKK01000001">
    <property type="protein sequence ID" value="GGD44915.1"/>
    <property type="molecule type" value="Genomic_DNA"/>
</dbReference>
<accession>A0A916YH37</accession>
<sequence length="65" mass="7500">MKKNPNHSTYLFEYTWGDRSGKRKATAFNGPKAQQMIENVLVNKYGDVAIASFKLIRKIEPLVRE</sequence>
<protein>
    <submittedName>
        <fullName evidence="1">Uncharacterized protein</fullName>
    </submittedName>
</protein>
<dbReference type="RefSeq" id="WP_188764545.1">
    <property type="nucleotide sequence ID" value="NZ_BMKK01000001.1"/>
</dbReference>
<dbReference type="AlphaFoldDB" id="A0A916YH37"/>
<name>A0A916YH37_9BACT</name>
<gene>
    <name evidence="1" type="ORF">GCM10011514_06160</name>
</gene>
<evidence type="ECO:0000313" key="1">
    <source>
        <dbReference type="EMBL" id="GGD44915.1"/>
    </source>
</evidence>